<name>A0ABT5U9W8_9GAMM</name>
<protein>
    <recommendedName>
        <fullName evidence="3">RHS repeat protein</fullName>
    </recommendedName>
</protein>
<evidence type="ECO:0000313" key="2">
    <source>
        <dbReference type="Proteomes" id="UP001528823"/>
    </source>
</evidence>
<dbReference type="RefSeq" id="WP_274689501.1">
    <property type="nucleotide sequence ID" value="NZ_JAPMOU010000017.1"/>
</dbReference>
<accession>A0ABT5U9W8</accession>
<dbReference type="Gene3D" id="2.180.10.10">
    <property type="entry name" value="RHS repeat-associated core"/>
    <property type="match status" value="1"/>
</dbReference>
<dbReference type="EMBL" id="JAPMOU010000017">
    <property type="protein sequence ID" value="MDE1463158.1"/>
    <property type="molecule type" value="Genomic_DNA"/>
</dbReference>
<evidence type="ECO:0008006" key="3">
    <source>
        <dbReference type="Google" id="ProtNLM"/>
    </source>
</evidence>
<sequence length="505" mass="57204">MKLYKYFQIFVLGGSSLLSSFTWSSAPGVCWYYSCYITEDIPECGTCYSTPKAGCDAEVTEDRYPSNDRVYHNYWTRGFYGTKYSCGVKVDWGGVAWVGDMWQQSTPCQGDKPYLDPETMSCIGKNSPQLSQNGSGDCTAPSTTPAAGNPVRISTGNKYQVEKIFNYPLPVNISYNSSNGQWTHSFYYQLSTLETLPEYKRYSRPDGKIIAFYNNDPLEAGSITLAATEQHNANWQVNYHGQKEYYDNAGHILRIESKSGNVLTFTRAGEVLTVADSTNKQLKLTFNEKQQLIKAESIDQQKAEFIWDDKDRLTQVKRPGNKTRQYHYENEAFPYHLTGITDENGVRFATWTYDNQGRAISSEHAGGKEKVTLEFHDNNSTTVTNPLGKKTTYHFQQFNGVNKVVRVAGHQSANCAAANKEYSYYPNGLLKTKTDWKGNTTEYKYNDQGLQIEKTEAVGTPQARTITTEWDVEKRLPLKASDGQLETQYQYDEKGLLINKKQVSK</sequence>
<comment type="caution">
    <text evidence="1">The sequence shown here is derived from an EMBL/GenBank/DDBJ whole genome shotgun (WGS) entry which is preliminary data.</text>
</comment>
<proteinExistence type="predicted"/>
<evidence type="ECO:0000313" key="1">
    <source>
        <dbReference type="EMBL" id="MDE1463158.1"/>
    </source>
</evidence>
<dbReference type="Proteomes" id="UP001528823">
    <property type="component" value="Unassembled WGS sequence"/>
</dbReference>
<gene>
    <name evidence="1" type="ORF">ORQ98_14410</name>
</gene>
<reference evidence="1 2" key="1">
    <citation type="submission" date="2022-11" db="EMBL/GenBank/DDBJ databases">
        <title>Spartinivicinus poritis sp. nov., isolated from scleractinian coral Porites lutea.</title>
        <authorList>
            <person name="Zhang G."/>
            <person name="Cai L."/>
            <person name="Wei Q."/>
        </authorList>
    </citation>
    <scope>NUCLEOTIDE SEQUENCE [LARGE SCALE GENOMIC DNA]</scope>
    <source>
        <strain evidence="1 2">A2-2</strain>
    </source>
</reference>
<organism evidence="1 2">
    <name type="scientific">Spartinivicinus poritis</name>
    <dbReference type="NCBI Taxonomy" id="2994640"/>
    <lineage>
        <taxon>Bacteria</taxon>
        <taxon>Pseudomonadati</taxon>
        <taxon>Pseudomonadota</taxon>
        <taxon>Gammaproteobacteria</taxon>
        <taxon>Oceanospirillales</taxon>
        <taxon>Zooshikellaceae</taxon>
        <taxon>Spartinivicinus</taxon>
    </lineage>
</organism>
<keyword evidence="2" id="KW-1185">Reference proteome</keyword>